<gene>
    <name evidence="2" type="ORF">TNCT_362291</name>
</gene>
<dbReference type="EMBL" id="BMAO01031905">
    <property type="protein sequence ID" value="GFQ78501.1"/>
    <property type="molecule type" value="Genomic_DNA"/>
</dbReference>
<dbReference type="Proteomes" id="UP000887116">
    <property type="component" value="Unassembled WGS sequence"/>
</dbReference>
<protein>
    <submittedName>
        <fullName evidence="2">Uncharacterized protein</fullName>
    </submittedName>
</protein>
<comment type="caution">
    <text evidence="2">The sequence shown here is derived from an EMBL/GenBank/DDBJ whole genome shotgun (WGS) entry which is preliminary data.</text>
</comment>
<organism evidence="2 3">
    <name type="scientific">Trichonephila clavata</name>
    <name type="common">Joro spider</name>
    <name type="synonym">Nephila clavata</name>
    <dbReference type="NCBI Taxonomy" id="2740835"/>
    <lineage>
        <taxon>Eukaryota</taxon>
        <taxon>Metazoa</taxon>
        <taxon>Ecdysozoa</taxon>
        <taxon>Arthropoda</taxon>
        <taxon>Chelicerata</taxon>
        <taxon>Arachnida</taxon>
        <taxon>Araneae</taxon>
        <taxon>Araneomorphae</taxon>
        <taxon>Entelegynae</taxon>
        <taxon>Araneoidea</taxon>
        <taxon>Nephilidae</taxon>
        <taxon>Trichonephila</taxon>
    </lineage>
</organism>
<keyword evidence="3" id="KW-1185">Reference proteome</keyword>
<feature type="region of interest" description="Disordered" evidence="1">
    <location>
        <begin position="1"/>
        <end position="31"/>
    </location>
</feature>
<evidence type="ECO:0000313" key="3">
    <source>
        <dbReference type="Proteomes" id="UP000887116"/>
    </source>
</evidence>
<reference evidence="2" key="1">
    <citation type="submission" date="2020-07" db="EMBL/GenBank/DDBJ databases">
        <title>Multicomponent nature underlies the extraordinary mechanical properties of spider dragline silk.</title>
        <authorList>
            <person name="Kono N."/>
            <person name="Nakamura H."/>
            <person name="Mori M."/>
            <person name="Yoshida Y."/>
            <person name="Ohtoshi R."/>
            <person name="Malay A.D."/>
            <person name="Moran D.A.P."/>
            <person name="Tomita M."/>
            <person name="Numata K."/>
            <person name="Arakawa K."/>
        </authorList>
    </citation>
    <scope>NUCLEOTIDE SEQUENCE</scope>
</reference>
<evidence type="ECO:0000313" key="2">
    <source>
        <dbReference type="EMBL" id="GFQ78501.1"/>
    </source>
</evidence>
<name>A0A8X6KMX6_TRICU</name>
<proteinExistence type="predicted"/>
<dbReference type="AlphaFoldDB" id="A0A8X6KMX6"/>
<evidence type="ECO:0000256" key="1">
    <source>
        <dbReference type="SAM" id="MobiDB-lite"/>
    </source>
</evidence>
<sequence length="173" mass="19234">MASPSFHNIDLSLPHSRPCTHPADLPTTSEETPCKQMVQIMATIKRFTTTRDGYKRILKKDGNHNVDDPLYAKILNKHDKISTLLGNVVSDFSSIPRCTTIGCPLHSSHANTPIHFPKITPPGTPKSNTKRINNGFLTPPASKIARRVLLQTPDFQQVCDRSIRVNFQTNPLG</sequence>
<accession>A0A8X6KMX6</accession>